<evidence type="ECO:0000313" key="3">
    <source>
        <dbReference type="Proteomes" id="UP001295740"/>
    </source>
</evidence>
<sequence>MVFQSEDPDDPENACNDPAPIFKFRPITITGPRGAIQVAGQNMWNVYRQAVYEYTKRNLTNDSDALNAFRGMEDLIRQGSNTKFWFGLPEFDFDHALLWYPCEPLQRRKISGDSRFPSWSWAAWKGHSHYSGRGWYNGLYAGSTCAVSWMRSYKPDEFIAMLQSRGAPAEYMEQAREQMTGVDKVTVTLDYYKIHRFGSLASIHRSIQNPATSPSTPAAITDSTTPNPEPPGRSEAAIRGYSAPPDGWQVQRDTARNQHYYTHAAYPGIHFSRPISLPDEPIPERPDANGTLLFRAHTVPVRFCDMQTTPPVQVPYQDAFLQVGLNDESRSADARPSWRRILYHQGYRAGCLTLHGPLEELDWDDATSPLPSSSTPSSLPASASRYYLAAISRDTRPRTAPPTAGWAKHWSVDPVCIQYNIHGDEWGGGDDNSSSTKTRDKIPPPGDVEADVKGVENDSRGDALWEEDRFPTDGLPYEVYNVLLLRFVGEKGGEGGHEDYGGYGGAVERVGVGKVHWGAFHHARPERRVVELR</sequence>
<dbReference type="PANTHER" id="PTHR33112:SF16">
    <property type="entry name" value="HETEROKARYON INCOMPATIBILITY DOMAIN-CONTAINING PROTEIN"/>
    <property type="match status" value="1"/>
</dbReference>
<evidence type="ECO:0000256" key="1">
    <source>
        <dbReference type="SAM" id="MobiDB-lite"/>
    </source>
</evidence>
<dbReference type="EMBL" id="CAUWAG010000016">
    <property type="protein sequence ID" value="CAJ2510461.1"/>
    <property type="molecule type" value="Genomic_DNA"/>
</dbReference>
<feature type="region of interest" description="Disordered" evidence="1">
    <location>
        <begin position="207"/>
        <end position="246"/>
    </location>
</feature>
<dbReference type="Proteomes" id="UP001295740">
    <property type="component" value="Unassembled WGS sequence"/>
</dbReference>
<protein>
    <submittedName>
        <fullName evidence="2">Uu.00g132700.m01.CDS01</fullName>
    </submittedName>
</protein>
<organism evidence="2 3">
    <name type="scientific">Anthostomella pinea</name>
    <dbReference type="NCBI Taxonomy" id="933095"/>
    <lineage>
        <taxon>Eukaryota</taxon>
        <taxon>Fungi</taxon>
        <taxon>Dikarya</taxon>
        <taxon>Ascomycota</taxon>
        <taxon>Pezizomycotina</taxon>
        <taxon>Sordariomycetes</taxon>
        <taxon>Xylariomycetidae</taxon>
        <taxon>Xylariales</taxon>
        <taxon>Xylariaceae</taxon>
        <taxon>Anthostomella</taxon>
    </lineage>
</organism>
<accession>A0AAI8YMV8</accession>
<keyword evidence="3" id="KW-1185">Reference proteome</keyword>
<comment type="caution">
    <text evidence="2">The sequence shown here is derived from an EMBL/GenBank/DDBJ whole genome shotgun (WGS) entry which is preliminary data.</text>
</comment>
<reference evidence="2" key="1">
    <citation type="submission" date="2023-10" db="EMBL/GenBank/DDBJ databases">
        <authorList>
            <person name="Hackl T."/>
        </authorList>
    </citation>
    <scope>NUCLEOTIDE SEQUENCE</scope>
</reference>
<name>A0AAI8YMV8_9PEZI</name>
<gene>
    <name evidence="2" type="ORF">KHLLAP_LOCUS10929</name>
</gene>
<dbReference type="AlphaFoldDB" id="A0AAI8YMV8"/>
<evidence type="ECO:0000313" key="2">
    <source>
        <dbReference type="EMBL" id="CAJ2510461.1"/>
    </source>
</evidence>
<proteinExistence type="predicted"/>
<dbReference type="PANTHER" id="PTHR33112">
    <property type="entry name" value="DOMAIN PROTEIN, PUTATIVE-RELATED"/>
    <property type="match status" value="1"/>
</dbReference>
<feature type="compositionally biased region" description="Polar residues" evidence="1">
    <location>
        <begin position="207"/>
        <end position="226"/>
    </location>
</feature>
<feature type="region of interest" description="Disordered" evidence="1">
    <location>
        <begin position="426"/>
        <end position="453"/>
    </location>
</feature>